<dbReference type="InterPro" id="IPR000719">
    <property type="entry name" value="Prot_kinase_dom"/>
</dbReference>
<organism evidence="6 7">
    <name type="scientific">Cetraspora pellucida</name>
    <dbReference type="NCBI Taxonomy" id="1433469"/>
    <lineage>
        <taxon>Eukaryota</taxon>
        <taxon>Fungi</taxon>
        <taxon>Fungi incertae sedis</taxon>
        <taxon>Mucoromycota</taxon>
        <taxon>Glomeromycotina</taxon>
        <taxon>Glomeromycetes</taxon>
        <taxon>Diversisporales</taxon>
        <taxon>Gigasporaceae</taxon>
        <taxon>Cetraspora</taxon>
    </lineage>
</organism>
<dbReference type="InterPro" id="IPR011009">
    <property type="entry name" value="Kinase-like_dom_sf"/>
</dbReference>
<feature type="domain" description="Bulb-type lectin" evidence="5">
    <location>
        <begin position="517"/>
        <end position="650"/>
    </location>
</feature>
<evidence type="ECO:0000256" key="1">
    <source>
        <dbReference type="ARBA" id="ARBA00022441"/>
    </source>
</evidence>
<dbReference type="Proteomes" id="UP000789759">
    <property type="component" value="Unassembled WGS sequence"/>
</dbReference>
<name>A0A9N9E9P8_9GLOM</name>
<evidence type="ECO:0000313" key="6">
    <source>
        <dbReference type="EMBL" id="CAG8663665.1"/>
    </source>
</evidence>
<keyword evidence="3" id="KW-0472">Membrane</keyword>
<keyword evidence="3" id="KW-1133">Transmembrane helix</keyword>
<dbReference type="SUPFAM" id="SSF50965">
    <property type="entry name" value="Galactose oxidase, central domain"/>
    <property type="match status" value="1"/>
</dbReference>
<evidence type="ECO:0000259" key="5">
    <source>
        <dbReference type="PROSITE" id="PS50927"/>
    </source>
</evidence>
<evidence type="ECO:0000256" key="3">
    <source>
        <dbReference type="SAM" id="Phobius"/>
    </source>
</evidence>
<protein>
    <submittedName>
        <fullName evidence="6">2312_t:CDS:1</fullName>
    </submittedName>
</protein>
<keyword evidence="1" id="KW-0880">Kelch repeat</keyword>
<dbReference type="PANTHER" id="PTHR46093:SF18">
    <property type="entry name" value="FIBRONECTIN TYPE-III DOMAIN-CONTAINING PROTEIN"/>
    <property type="match status" value="1"/>
</dbReference>
<dbReference type="InterPro" id="IPR015915">
    <property type="entry name" value="Kelch-typ_b-propeller"/>
</dbReference>
<feature type="domain" description="Protein kinase" evidence="4">
    <location>
        <begin position="167"/>
        <end position="527"/>
    </location>
</feature>
<reference evidence="6" key="1">
    <citation type="submission" date="2021-06" db="EMBL/GenBank/DDBJ databases">
        <authorList>
            <person name="Kallberg Y."/>
            <person name="Tangrot J."/>
            <person name="Rosling A."/>
        </authorList>
    </citation>
    <scope>NUCLEOTIDE SEQUENCE</scope>
    <source>
        <strain evidence="6">FL966</strain>
    </source>
</reference>
<dbReference type="PANTHER" id="PTHR46093">
    <property type="entry name" value="ACYL-COA-BINDING DOMAIN-CONTAINING PROTEIN 5"/>
    <property type="match status" value="1"/>
</dbReference>
<keyword evidence="2" id="KW-0677">Repeat</keyword>
<keyword evidence="3" id="KW-0812">Transmembrane</keyword>
<accession>A0A9N9E9P8</accession>
<evidence type="ECO:0000256" key="2">
    <source>
        <dbReference type="ARBA" id="ARBA00022737"/>
    </source>
</evidence>
<evidence type="ECO:0000259" key="4">
    <source>
        <dbReference type="PROSITE" id="PS50011"/>
    </source>
</evidence>
<dbReference type="PROSITE" id="PS50927">
    <property type="entry name" value="BULB_LECTIN"/>
    <property type="match status" value="1"/>
</dbReference>
<dbReference type="PROSITE" id="PS50011">
    <property type="entry name" value="PROTEIN_KINASE_DOM"/>
    <property type="match status" value="1"/>
</dbReference>
<dbReference type="Pfam" id="PF00069">
    <property type="entry name" value="Pkinase"/>
    <property type="match status" value="1"/>
</dbReference>
<dbReference type="GO" id="GO:0004672">
    <property type="term" value="F:protein kinase activity"/>
    <property type="evidence" value="ECO:0007669"/>
    <property type="project" value="InterPro"/>
</dbReference>
<dbReference type="Gene3D" id="3.30.200.20">
    <property type="entry name" value="Phosphorylase Kinase, domain 1"/>
    <property type="match status" value="1"/>
</dbReference>
<sequence>SLQEWFNAAVNEKEFDEIRYDDLKELVLIGRGAFGEVYSANCVSTNNTVAVKKPVYSPPSQMPVNSGSLNTLLSSISSGNNPTLIFDENLAVPLKLNDEIPPDYGTCKCGHKFTDVEWCNECESENFRRNFNSWTSGDQRLDELIKESQLKATHVSDYIEWIEHDQLKDIERIGQGGFSTVSSAIWCDGPREEWDEETGQWERAFNTKVAIKYLVTSELDASIVLNEAKLYVCCDKIIRLYGITRDNVTDTYGLIQKFASYGSLRSFIKGRPFIGWWQKLKILEGIIQDLSQIHLKAGYCHRDLHPGNVLIDQDELSVSVLSAYIIDFGNEDQFNSADRKVRGLKRRPKKMEIQSINTSKILEIIKDQDVKHRSTEYKFAKENLLVKNLLISVSSYTPAARAGHTAVLIGNKLYFLGGQVKIGQGTNEFSYLDLSVPFDTATGQLPWTDLTNISSSVPAHYEGLAVLSGDKLVLYSGVVGSSLAGGPLIYIFDTQKQLWSVPFITGTVPSRRKTATAVIDTSGKMYMFGGSMDSSTGSSVFAFSNELDILDTVGLSWSMGTTTNSPSGRDTHSATLLSNGIIVFIGGHDTADFVSMSELPLYDTKLSVWSSMNTSGNIPDKRVGHTAVLVSDGRIIIYSGWNWANNLQPMPIVAILNVTVTPFQWSAPTVYNTPPRILMTHTATLAGNYMIVAFGKDPHDVYNSDITIMDIRNYTWLTAFTPNSIMLVNPTITLVSSGINAGLLVGLLIGAIGFVTTVIVTAFMVYRWNKRRKYRHAIPTA</sequence>
<dbReference type="OrthoDB" id="2423522at2759"/>
<dbReference type="EMBL" id="CAJVQA010007909">
    <property type="protein sequence ID" value="CAG8663665.1"/>
    <property type="molecule type" value="Genomic_DNA"/>
</dbReference>
<dbReference type="GO" id="GO:0005524">
    <property type="term" value="F:ATP binding"/>
    <property type="evidence" value="ECO:0007669"/>
    <property type="project" value="InterPro"/>
</dbReference>
<keyword evidence="7" id="KW-1185">Reference proteome</keyword>
<dbReference type="Gene3D" id="2.120.10.80">
    <property type="entry name" value="Kelch-type beta propeller"/>
    <property type="match status" value="2"/>
</dbReference>
<dbReference type="AlphaFoldDB" id="A0A9N9E9P8"/>
<dbReference type="SUPFAM" id="SSF56112">
    <property type="entry name" value="Protein kinase-like (PK-like)"/>
    <property type="match status" value="2"/>
</dbReference>
<dbReference type="InterPro" id="IPR001480">
    <property type="entry name" value="Bulb-type_lectin_dom"/>
</dbReference>
<evidence type="ECO:0000313" key="7">
    <source>
        <dbReference type="Proteomes" id="UP000789759"/>
    </source>
</evidence>
<proteinExistence type="predicted"/>
<feature type="transmembrane region" description="Helical" evidence="3">
    <location>
        <begin position="741"/>
        <end position="766"/>
    </location>
</feature>
<gene>
    <name evidence="6" type="ORF">CPELLU_LOCUS9923</name>
</gene>
<dbReference type="InterPro" id="IPR011043">
    <property type="entry name" value="Gal_Oxase/kelch_b-propeller"/>
</dbReference>
<dbReference type="Gene3D" id="1.10.510.10">
    <property type="entry name" value="Transferase(Phosphotransferase) domain 1"/>
    <property type="match status" value="1"/>
</dbReference>
<feature type="non-terminal residue" evidence="6">
    <location>
        <position position="781"/>
    </location>
</feature>
<dbReference type="Pfam" id="PF24681">
    <property type="entry name" value="Kelch_KLHDC2_KLHL20_DRC7"/>
    <property type="match status" value="1"/>
</dbReference>
<comment type="caution">
    <text evidence="6">The sequence shown here is derived from an EMBL/GenBank/DDBJ whole genome shotgun (WGS) entry which is preliminary data.</text>
</comment>